<dbReference type="AlphaFoldDB" id="A0A975MM45"/>
<dbReference type="Proteomes" id="UP000676649">
    <property type="component" value="Chromosome"/>
</dbReference>
<evidence type="ECO:0000256" key="5">
    <source>
        <dbReference type="ARBA" id="ARBA00022801"/>
    </source>
</evidence>
<protein>
    <submittedName>
        <fullName evidence="12">L,D-transpeptidase family protein</fullName>
    </submittedName>
</protein>
<dbReference type="InterPro" id="IPR038063">
    <property type="entry name" value="Transpep_catalytic_dom"/>
</dbReference>
<feature type="domain" description="L,D-TPase catalytic" evidence="11">
    <location>
        <begin position="97"/>
        <end position="232"/>
    </location>
</feature>
<feature type="chain" id="PRO_5036985308" evidence="10">
    <location>
        <begin position="20"/>
        <end position="327"/>
    </location>
</feature>
<feature type="active site" description="Proton donor/acceptor" evidence="9">
    <location>
        <position position="192"/>
    </location>
</feature>
<comment type="pathway">
    <text evidence="1 9">Cell wall biogenesis; peptidoglycan biosynthesis.</text>
</comment>
<dbReference type="CDD" id="cd16913">
    <property type="entry name" value="YkuD_like"/>
    <property type="match status" value="1"/>
</dbReference>
<sequence>MKARLLVILLLTASTTVSALTLAPPKNAGDSLIGNPPAQAKYVTAKQEDTLIDIAVNQLIGQDEIVLANPQVDRWLPGEGTQVRIPSTFLLPNAPRQGVIVNLPEMRIYFYADAGKVIIHSIGIGREDDWKTPLGKTSITGKTKNPSWTPPKSIIAEHLADGDVLKPYYPPGPNNPLGLFAFRLGIPGYLIHSTNKTNGVGMRVSHGCIRMYPSDIEQFFPLIKAGTPVNIVNQPIKVGWHHDTLYMEVYPALEETPASYEERLHSALKLLEQANAGKMPVINSALLQNSLKNPTGIPVALYQRPAYAQNNAQSAENDQAVLDSRTN</sequence>
<evidence type="ECO:0000256" key="8">
    <source>
        <dbReference type="ARBA" id="ARBA00023316"/>
    </source>
</evidence>
<evidence type="ECO:0000256" key="2">
    <source>
        <dbReference type="ARBA" id="ARBA00005992"/>
    </source>
</evidence>
<accession>A0A975MM45</accession>
<name>A0A975MM45_9GAMM</name>
<evidence type="ECO:0000313" key="13">
    <source>
        <dbReference type="Proteomes" id="UP000676649"/>
    </source>
</evidence>
<comment type="similarity">
    <text evidence="2">Belongs to the YkuD family.</text>
</comment>
<keyword evidence="3" id="KW-0328">Glycosyltransferase</keyword>
<dbReference type="EMBL" id="CP073754">
    <property type="protein sequence ID" value="QWF69894.1"/>
    <property type="molecule type" value="Genomic_DNA"/>
</dbReference>
<dbReference type="Gene3D" id="2.40.440.10">
    <property type="entry name" value="L,D-transpeptidase catalytic domain-like"/>
    <property type="match status" value="1"/>
</dbReference>
<dbReference type="CDD" id="cd00118">
    <property type="entry name" value="LysM"/>
    <property type="match status" value="1"/>
</dbReference>
<dbReference type="InterPro" id="IPR050979">
    <property type="entry name" value="LD-transpeptidase"/>
</dbReference>
<dbReference type="GO" id="GO:0018104">
    <property type="term" value="P:peptidoglycan-protein cross-linking"/>
    <property type="evidence" value="ECO:0007669"/>
    <property type="project" value="TreeGrafter"/>
</dbReference>
<dbReference type="GO" id="GO:0016757">
    <property type="term" value="F:glycosyltransferase activity"/>
    <property type="evidence" value="ECO:0007669"/>
    <property type="project" value="UniProtKB-KW"/>
</dbReference>
<keyword evidence="8 9" id="KW-0961">Cell wall biogenesis/degradation</keyword>
<gene>
    <name evidence="12" type="ORF">KEF85_11035</name>
</gene>
<dbReference type="GO" id="GO:0005576">
    <property type="term" value="C:extracellular region"/>
    <property type="evidence" value="ECO:0007669"/>
    <property type="project" value="TreeGrafter"/>
</dbReference>
<keyword evidence="7 9" id="KW-0573">Peptidoglycan synthesis</keyword>
<evidence type="ECO:0000256" key="9">
    <source>
        <dbReference type="PROSITE-ProRule" id="PRU01373"/>
    </source>
</evidence>
<proteinExistence type="inferred from homology"/>
<evidence type="ECO:0000256" key="6">
    <source>
        <dbReference type="ARBA" id="ARBA00022960"/>
    </source>
</evidence>
<keyword evidence="6 9" id="KW-0133">Cell shape</keyword>
<evidence type="ECO:0000256" key="1">
    <source>
        <dbReference type="ARBA" id="ARBA00004752"/>
    </source>
</evidence>
<dbReference type="PANTHER" id="PTHR30582:SF24">
    <property type="entry name" value="L,D-TRANSPEPTIDASE ERFK_SRFK-RELATED"/>
    <property type="match status" value="1"/>
</dbReference>
<dbReference type="Pfam" id="PF03734">
    <property type="entry name" value="YkuD"/>
    <property type="match status" value="1"/>
</dbReference>
<dbReference type="GO" id="GO:0071972">
    <property type="term" value="F:peptidoglycan L,D-transpeptidase activity"/>
    <property type="evidence" value="ECO:0007669"/>
    <property type="project" value="TreeGrafter"/>
</dbReference>
<dbReference type="KEGG" id="mpad:KEF85_11035"/>
<feature type="signal peptide" evidence="10">
    <location>
        <begin position="1"/>
        <end position="19"/>
    </location>
</feature>
<dbReference type="RefSeq" id="WP_215580489.1">
    <property type="nucleotide sequence ID" value="NZ_CP073754.1"/>
</dbReference>
<dbReference type="InterPro" id="IPR005490">
    <property type="entry name" value="LD_TPept_cat_dom"/>
</dbReference>
<keyword evidence="13" id="KW-1185">Reference proteome</keyword>
<keyword evidence="5" id="KW-0378">Hydrolase</keyword>
<evidence type="ECO:0000259" key="11">
    <source>
        <dbReference type="PROSITE" id="PS52029"/>
    </source>
</evidence>
<reference evidence="12" key="1">
    <citation type="submission" date="2021-04" db="EMBL/GenBank/DDBJ databases">
        <title>Draft genome sequence data of methanotrophic Methylovulum sp. strain S1L and Methylomonas sp. strain S2AM isolated from boreal lake water columns.</title>
        <authorList>
            <person name="Rissanen A.J."/>
            <person name="Mangayil R."/>
            <person name="Svenning M.M."/>
            <person name="Khanongnuch R."/>
        </authorList>
    </citation>
    <scope>NUCLEOTIDE SEQUENCE</scope>
    <source>
        <strain evidence="12">S2AM</strain>
    </source>
</reference>
<keyword evidence="10" id="KW-0732">Signal</keyword>
<keyword evidence="4" id="KW-0808">Transferase</keyword>
<dbReference type="GO" id="GO:0008360">
    <property type="term" value="P:regulation of cell shape"/>
    <property type="evidence" value="ECO:0007669"/>
    <property type="project" value="UniProtKB-UniRule"/>
</dbReference>
<dbReference type="SUPFAM" id="SSF141523">
    <property type="entry name" value="L,D-transpeptidase catalytic domain-like"/>
    <property type="match status" value="1"/>
</dbReference>
<evidence type="ECO:0000256" key="4">
    <source>
        <dbReference type="ARBA" id="ARBA00022679"/>
    </source>
</evidence>
<evidence type="ECO:0000256" key="7">
    <source>
        <dbReference type="ARBA" id="ARBA00022984"/>
    </source>
</evidence>
<feature type="active site" description="Nucleophile" evidence="9">
    <location>
        <position position="208"/>
    </location>
</feature>
<dbReference type="PROSITE" id="PS52029">
    <property type="entry name" value="LD_TPASE"/>
    <property type="match status" value="1"/>
</dbReference>
<evidence type="ECO:0000256" key="3">
    <source>
        <dbReference type="ARBA" id="ARBA00022676"/>
    </source>
</evidence>
<evidence type="ECO:0000256" key="10">
    <source>
        <dbReference type="SAM" id="SignalP"/>
    </source>
</evidence>
<dbReference type="PANTHER" id="PTHR30582">
    <property type="entry name" value="L,D-TRANSPEPTIDASE"/>
    <property type="match status" value="1"/>
</dbReference>
<evidence type="ECO:0000313" key="12">
    <source>
        <dbReference type="EMBL" id="QWF69894.1"/>
    </source>
</evidence>
<dbReference type="InterPro" id="IPR018392">
    <property type="entry name" value="LysM"/>
</dbReference>
<organism evidence="12 13">
    <name type="scientific">Methylomonas paludis</name>
    <dbReference type="NCBI Taxonomy" id="1173101"/>
    <lineage>
        <taxon>Bacteria</taxon>
        <taxon>Pseudomonadati</taxon>
        <taxon>Pseudomonadota</taxon>
        <taxon>Gammaproteobacteria</taxon>
        <taxon>Methylococcales</taxon>
        <taxon>Methylococcaceae</taxon>
        <taxon>Methylomonas</taxon>
    </lineage>
</organism>
<dbReference type="GO" id="GO:0071555">
    <property type="term" value="P:cell wall organization"/>
    <property type="evidence" value="ECO:0007669"/>
    <property type="project" value="UniProtKB-UniRule"/>
</dbReference>